<comment type="caution">
    <text evidence="1">The sequence shown here is derived from an EMBL/GenBank/DDBJ whole genome shotgun (WGS) entry which is preliminary data.</text>
</comment>
<dbReference type="EMBL" id="BTGU01000138">
    <property type="protein sequence ID" value="GMN62942.1"/>
    <property type="molecule type" value="Genomic_DNA"/>
</dbReference>
<protein>
    <submittedName>
        <fullName evidence="1">Uncharacterized protein</fullName>
    </submittedName>
</protein>
<gene>
    <name evidence="1" type="ORF">TIFTF001_032033</name>
</gene>
<name>A0AA88DVN9_FICCA</name>
<accession>A0AA88DVN9</accession>
<proteinExistence type="predicted"/>
<dbReference type="AlphaFoldDB" id="A0AA88DVN9"/>
<organism evidence="1 2">
    <name type="scientific">Ficus carica</name>
    <name type="common">Common fig</name>
    <dbReference type="NCBI Taxonomy" id="3494"/>
    <lineage>
        <taxon>Eukaryota</taxon>
        <taxon>Viridiplantae</taxon>
        <taxon>Streptophyta</taxon>
        <taxon>Embryophyta</taxon>
        <taxon>Tracheophyta</taxon>
        <taxon>Spermatophyta</taxon>
        <taxon>Magnoliopsida</taxon>
        <taxon>eudicotyledons</taxon>
        <taxon>Gunneridae</taxon>
        <taxon>Pentapetalae</taxon>
        <taxon>rosids</taxon>
        <taxon>fabids</taxon>
        <taxon>Rosales</taxon>
        <taxon>Moraceae</taxon>
        <taxon>Ficeae</taxon>
        <taxon>Ficus</taxon>
    </lineage>
</organism>
<reference evidence="1" key="1">
    <citation type="submission" date="2023-07" db="EMBL/GenBank/DDBJ databases">
        <title>draft genome sequence of fig (Ficus carica).</title>
        <authorList>
            <person name="Takahashi T."/>
            <person name="Nishimura K."/>
        </authorList>
    </citation>
    <scope>NUCLEOTIDE SEQUENCE</scope>
</reference>
<dbReference type="Proteomes" id="UP001187192">
    <property type="component" value="Unassembled WGS sequence"/>
</dbReference>
<keyword evidence="2" id="KW-1185">Reference proteome</keyword>
<evidence type="ECO:0000313" key="2">
    <source>
        <dbReference type="Proteomes" id="UP001187192"/>
    </source>
</evidence>
<sequence length="118" mass="13488">MVIQFWHCFGPPWKRSISKDGDKIDLLNLKLSISFGVTSGNIFEWRRGEDKISSGEIDLLRRNRSPHQRSWLRAHGGMIWLSADSCTTGEEIIRAPSRAMSGKIYDSTTYFWSSLSAH</sequence>
<evidence type="ECO:0000313" key="1">
    <source>
        <dbReference type="EMBL" id="GMN62942.1"/>
    </source>
</evidence>